<gene>
    <name evidence="3" type="primary">RvY_05843-1</name>
    <name evidence="3" type="synonym">RvY_05843.1</name>
    <name evidence="3" type="ORF">RvY_05843</name>
</gene>
<feature type="compositionally biased region" description="Polar residues" evidence="1">
    <location>
        <begin position="13"/>
        <end position="26"/>
    </location>
</feature>
<feature type="compositionally biased region" description="Basic and acidic residues" evidence="1">
    <location>
        <begin position="1"/>
        <end position="11"/>
    </location>
</feature>
<dbReference type="STRING" id="947166.A0A1D1UWH0"/>
<dbReference type="AlphaFoldDB" id="A0A1D1UWH0"/>
<dbReference type="Gene3D" id="2.30.29.30">
    <property type="entry name" value="Pleckstrin-homology domain (PH domain)/Phosphotyrosine-binding domain (PTB)"/>
    <property type="match status" value="1"/>
</dbReference>
<evidence type="ECO:0000313" key="4">
    <source>
        <dbReference type="Proteomes" id="UP000186922"/>
    </source>
</evidence>
<dbReference type="Pfam" id="PF00640">
    <property type="entry name" value="PID"/>
    <property type="match status" value="1"/>
</dbReference>
<accession>A0A1D1UWH0</accession>
<dbReference type="InterPro" id="IPR011993">
    <property type="entry name" value="PH-like_dom_sf"/>
</dbReference>
<evidence type="ECO:0000259" key="2">
    <source>
        <dbReference type="PROSITE" id="PS01179"/>
    </source>
</evidence>
<feature type="domain" description="PID" evidence="2">
    <location>
        <begin position="88"/>
        <end position="208"/>
    </location>
</feature>
<dbReference type="SMART" id="SM00462">
    <property type="entry name" value="PTB"/>
    <property type="match status" value="1"/>
</dbReference>
<dbReference type="SUPFAM" id="SSF50729">
    <property type="entry name" value="PH domain-like"/>
    <property type="match status" value="1"/>
</dbReference>
<evidence type="ECO:0000313" key="3">
    <source>
        <dbReference type="EMBL" id="GAU93994.1"/>
    </source>
</evidence>
<keyword evidence="4" id="KW-1185">Reference proteome</keyword>
<dbReference type="OrthoDB" id="295078at2759"/>
<protein>
    <recommendedName>
        <fullName evidence="2">PID domain-containing protein</fullName>
    </recommendedName>
</protein>
<dbReference type="PROSITE" id="PS01179">
    <property type="entry name" value="PID"/>
    <property type="match status" value="1"/>
</dbReference>
<dbReference type="InterPro" id="IPR006020">
    <property type="entry name" value="PTB/PI_dom"/>
</dbReference>
<name>A0A1D1UWH0_RAMVA</name>
<dbReference type="Proteomes" id="UP000186922">
    <property type="component" value="Unassembled WGS sequence"/>
</dbReference>
<reference evidence="3 4" key="1">
    <citation type="journal article" date="2016" name="Nat. Commun.">
        <title>Extremotolerant tardigrade genome and improved radiotolerance of human cultured cells by tardigrade-unique protein.</title>
        <authorList>
            <person name="Hashimoto T."/>
            <person name="Horikawa D.D."/>
            <person name="Saito Y."/>
            <person name="Kuwahara H."/>
            <person name="Kozuka-Hata H."/>
            <person name="Shin-I T."/>
            <person name="Minakuchi Y."/>
            <person name="Ohishi K."/>
            <person name="Motoyama A."/>
            <person name="Aizu T."/>
            <person name="Enomoto A."/>
            <person name="Kondo K."/>
            <person name="Tanaka S."/>
            <person name="Hara Y."/>
            <person name="Koshikawa S."/>
            <person name="Sagara H."/>
            <person name="Miura T."/>
            <person name="Yokobori S."/>
            <person name="Miyagawa K."/>
            <person name="Suzuki Y."/>
            <person name="Kubo T."/>
            <person name="Oyama M."/>
            <person name="Kohara Y."/>
            <person name="Fujiyama A."/>
            <person name="Arakawa K."/>
            <person name="Katayama T."/>
            <person name="Toyoda A."/>
            <person name="Kunieda T."/>
        </authorList>
    </citation>
    <scope>NUCLEOTIDE SEQUENCE [LARGE SCALE GENOMIC DNA]</scope>
    <source>
        <strain evidence="3 4">YOKOZUNA-1</strain>
    </source>
</reference>
<dbReference type="EMBL" id="BDGG01000002">
    <property type="protein sequence ID" value="GAU93994.1"/>
    <property type="molecule type" value="Genomic_DNA"/>
</dbReference>
<feature type="compositionally biased region" description="Basic and acidic residues" evidence="1">
    <location>
        <begin position="69"/>
        <end position="78"/>
    </location>
</feature>
<organism evidence="3 4">
    <name type="scientific">Ramazzottius varieornatus</name>
    <name type="common">Water bear</name>
    <name type="synonym">Tardigrade</name>
    <dbReference type="NCBI Taxonomy" id="947166"/>
    <lineage>
        <taxon>Eukaryota</taxon>
        <taxon>Metazoa</taxon>
        <taxon>Ecdysozoa</taxon>
        <taxon>Tardigrada</taxon>
        <taxon>Eutardigrada</taxon>
        <taxon>Parachela</taxon>
        <taxon>Hypsibioidea</taxon>
        <taxon>Ramazzottiidae</taxon>
        <taxon>Ramazzottius</taxon>
    </lineage>
</organism>
<feature type="compositionally biased region" description="Polar residues" evidence="1">
    <location>
        <begin position="47"/>
        <end position="64"/>
    </location>
</feature>
<proteinExistence type="predicted"/>
<evidence type="ECO:0000256" key="1">
    <source>
        <dbReference type="SAM" id="MobiDB-lite"/>
    </source>
</evidence>
<feature type="region of interest" description="Disordered" evidence="1">
    <location>
        <begin position="1"/>
        <end position="78"/>
    </location>
</feature>
<comment type="caution">
    <text evidence="3">The sequence shown here is derived from an EMBL/GenBank/DDBJ whole genome shotgun (WGS) entry which is preliminary data.</text>
</comment>
<sequence length="308" mass="33731">MAARETGDPGKEASQSGAMDRTSSPAKPQWLEDADKTVGASDDNLDLRSTNSNGSDNRNSSATLPTPPEDDRISLPSETEDHVLFPNVVYLGAASMRSPRAEAEIMKYLATLSREEKTSVLVDLLVPRIPQGTVVLYEQGTEDEVAKYPVFRIIFCAKGGKTTDTTSNCFAFTFGHGSNEEAVFLCHAFRCQSAEQVTNIMMCFASAFRKPVTSRLSQGELAFVFDVSVEIKEEDSKGAAYAACPREGRDCFKVSQSVDILITCIRRTGTLWRFMSMQVDAGFCSLNNLSHLHPSFGVFVLGREYAGE</sequence>